<sequence length="258" mass="28516" precursor="true">MLRTLAALALVLAPPAFAQTNSRPDIIRGLCRPDGCDEFAILAASPLTRTGEGTLMQTRVKTFHASTSGRRELSEENGYVYCSQTKPAIVAEKSGRAMAFYLAPFATQESRETIRQNANFHALYFSICHGMEAGRAAVQNLPRVAQELGYRVALPQSQSVALSRVEDILPPESRRSAEARHDMRPVPPVSMPPAVAQRDWAIDEPAGEFGGYRQAMPPQPQPDVVERDERLLAGPRRLTNRAFDALDEVGDWVLGRRY</sequence>
<name>I4Z3R1_9HYPH</name>
<protein>
    <submittedName>
        <fullName evidence="3">Uncharacterized protein</fullName>
    </submittedName>
</protein>
<dbReference type="Proteomes" id="UP000003947">
    <property type="component" value="Unassembled WGS sequence"/>
</dbReference>
<dbReference type="RefSeq" id="WP_009488992.1">
    <property type="nucleotide sequence ID" value="NZ_CP141050.1"/>
</dbReference>
<feature type="signal peptide" evidence="2">
    <location>
        <begin position="1"/>
        <end position="18"/>
    </location>
</feature>
<feature type="chain" id="PRO_5003698369" evidence="2">
    <location>
        <begin position="19"/>
        <end position="258"/>
    </location>
</feature>
<dbReference type="HOGENOM" id="CLU_1076943_0_0_5"/>
<dbReference type="EMBL" id="JH660635">
    <property type="protein sequence ID" value="EIM30853.1"/>
    <property type="molecule type" value="Genomic_DNA"/>
</dbReference>
<organism evidence="3 4">
    <name type="scientific">Microvirga lotononidis</name>
    <dbReference type="NCBI Taxonomy" id="864069"/>
    <lineage>
        <taxon>Bacteria</taxon>
        <taxon>Pseudomonadati</taxon>
        <taxon>Pseudomonadota</taxon>
        <taxon>Alphaproteobacteria</taxon>
        <taxon>Hyphomicrobiales</taxon>
        <taxon>Methylobacteriaceae</taxon>
        <taxon>Microvirga</taxon>
    </lineage>
</organism>
<keyword evidence="4" id="KW-1185">Reference proteome</keyword>
<evidence type="ECO:0000256" key="2">
    <source>
        <dbReference type="SAM" id="SignalP"/>
    </source>
</evidence>
<evidence type="ECO:0000313" key="3">
    <source>
        <dbReference type="EMBL" id="EIM30853.1"/>
    </source>
</evidence>
<dbReference type="AlphaFoldDB" id="I4Z3R1"/>
<feature type="compositionally biased region" description="Basic and acidic residues" evidence="1">
    <location>
        <begin position="173"/>
        <end position="184"/>
    </location>
</feature>
<keyword evidence="2" id="KW-0732">Signal</keyword>
<reference evidence="3 4" key="1">
    <citation type="submission" date="2012-02" db="EMBL/GenBank/DDBJ databases">
        <title>Improved High-Quality Draft sequence of Microvirga sp. WSM3557.</title>
        <authorList>
            <consortium name="US DOE Joint Genome Institute"/>
            <person name="Lucas S."/>
            <person name="Han J."/>
            <person name="Lapidus A."/>
            <person name="Cheng J.-F."/>
            <person name="Goodwin L."/>
            <person name="Pitluck S."/>
            <person name="Peters L."/>
            <person name="Zhang X."/>
            <person name="Detter J.C."/>
            <person name="Han C."/>
            <person name="Tapia R."/>
            <person name="Land M."/>
            <person name="Hauser L."/>
            <person name="Kyrpides N."/>
            <person name="Ivanova N."/>
            <person name="Pagani I."/>
            <person name="Brau L."/>
            <person name="Yates R."/>
            <person name="O'Hara G."/>
            <person name="Rui T."/>
            <person name="Howieson J."/>
            <person name="Reeve W."/>
            <person name="Woyke T."/>
        </authorList>
    </citation>
    <scope>NUCLEOTIDE SEQUENCE [LARGE SCALE GENOMIC DNA]</scope>
    <source>
        <strain evidence="3 4">WSM3557</strain>
    </source>
</reference>
<dbReference type="PATRIC" id="fig|864069.3.peg.408"/>
<feature type="region of interest" description="Disordered" evidence="1">
    <location>
        <begin position="173"/>
        <end position="192"/>
    </location>
</feature>
<accession>I4Z3R1</accession>
<gene>
    <name evidence="3" type="ORF">MicloDRAFT_00003800</name>
</gene>
<proteinExistence type="predicted"/>
<dbReference type="eggNOG" id="ENOG5033XGY">
    <property type="taxonomic scope" value="Bacteria"/>
</dbReference>
<evidence type="ECO:0000313" key="4">
    <source>
        <dbReference type="Proteomes" id="UP000003947"/>
    </source>
</evidence>
<evidence type="ECO:0000256" key="1">
    <source>
        <dbReference type="SAM" id="MobiDB-lite"/>
    </source>
</evidence>